<dbReference type="InterPro" id="IPR020904">
    <property type="entry name" value="Sc_DH/Rdtase_CS"/>
</dbReference>
<comment type="similarity">
    <text evidence="1 3">Belongs to the short-chain dehydrogenases/reductases (SDR) family.</text>
</comment>
<evidence type="ECO:0000256" key="3">
    <source>
        <dbReference type="RuleBase" id="RU000363"/>
    </source>
</evidence>
<protein>
    <submittedName>
        <fullName evidence="4">SDR family oxidoreductase</fullName>
    </submittedName>
</protein>
<organism evidence="4 5">
    <name type="scientific">Streptomyces boluensis</name>
    <dbReference type="NCBI Taxonomy" id="1775135"/>
    <lineage>
        <taxon>Bacteria</taxon>
        <taxon>Bacillati</taxon>
        <taxon>Actinomycetota</taxon>
        <taxon>Actinomycetes</taxon>
        <taxon>Kitasatosporales</taxon>
        <taxon>Streptomycetaceae</taxon>
        <taxon>Streptomyces</taxon>
    </lineage>
</organism>
<evidence type="ECO:0000256" key="1">
    <source>
        <dbReference type="ARBA" id="ARBA00006484"/>
    </source>
</evidence>
<evidence type="ECO:0000256" key="2">
    <source>
        <dbReference type="ARBA" id="ARBA00023002"/>
    </source>
</evidence>
<reference evidence="4" key="1">
    <citation type="submission" date="2020-01" db="EMBL/GenBank/DDBJ databases">
        <title>Whole-genome analyses of novel actinobacteria.</title>
        <authorList>
            <person name="Sahin N."/>
        </authorList>
    </citation>
    <scope>NUCLEOTIDE SEQUENCE</scope>
    <source>
        <strain evidence="4">YC537</strain>
    </source>
</reference>
<dbReference type="Proteomes" id="UP000598297">
    <property type="component" value="Unassembled WGS sequence"/>
</dbReference>
<name>A0A964XQM7_9ACTN</name>
<dbReference type="GO" id="GO:0016491">
    <property type="term" value="F:oxidoreductase activity"/>
    <property type="evidence" value="ECO:0007669"/>
    <property type="project" value="UniProtKB-KW"/>
</dbReference>
<dbReference type="InterPro" id="IPR002347">
    <property type="entry name" value="SDR_fam"/>
</dbReference>
<dbReference type="NCBIfam" id="NF005881">
    <property type="entry name" value="PRK07832.1"/>
    <property type="match status" value="1"/>
</dbReference>
<dbReference type="OrthoDB" id="4690547at2"/>
<dbReference type="CDD" id="cd05233">
    <property type="entry name" value="SDR_c"/>
    <property type="match status" value="1"/>
</dbReference>
<dbReference type="Pfam" id="PF00106">
    <property type="entry name" value="adh_short"/>
    <property type="match status" value="1"/>
</dbReference>
<dbReference type="GO" id="GO:0016020">
    <property type="term" value="C:membrane"/>
    <property type="evidence" value="ECO:0007669"/>
    <property type="project" value="TreeGrafter"/>
</dbReference>
<gene>
    <name evidence="4" type="ORF">GUY60_34480</name>
</gene>
<accession>A0A964XQM7</accession>
<keyword evidence="5" id="KW-1185">Reference proteome</keyword>
<dbReference type="PANTHER" id="PTHR44196:SF1">
    <property type="entry name" value="DEHYDROGENASE_REDUCTASE SDR FAMILY MEMBER 7B"/>
    <property type="match status" value="1"/>
</dbReference>
<evidence type="ECO:0000313" key="4">
    <source>
        <dbReference type="EMBL" id="NBE56451.1"/>
    </source>
</evidence>
<keyword evidence="2" id="KW-0560">Oxidoreductase</keyword>
<dbReference type="InterPro" id="IPR036291">
    <property type="entry name" value="NAD(P)-bd_dom_sf"/>
</dbReference>
<dbReference type="PANTHER" id="PTHR44196">
    <property type="entry name" value="DEHYDROGENASE/REDUCTASE SDR FAMILY MEMBER 7B"/>
    <property type="match status" value="1"/>
</dbReference>
<sequence length="296" mass="31646">MRGSRSGRGVGRREFAGQRVFITGAGGGIGGALAERAAAQGALLFLTDCDEDRLAATATRVRAAGGTVVHTAPADIRDHEAVRALAAATHARGGPMDIVMNVAGVSAWGTVRGLEHRHWRTMVEVNLMGPIHVIEEFVPSMIDAGRGGHLVNVSSAAGLLGLPWHAAYSAGKFGLRGVSEVLRFDLRRHRIGVSLVCPGAVDTPLTETVEIVGVDPADPAVGRLRRRFRRYAATPDEVAVAVLDGVRRNRYLVHTSSVVRFAHGTQRLCPPLYACLMRLLNRRAHRVLEAVAGSTR</sequence>
<evidence type="ECO:0000313" key="5">
    <source>
        <dbReference type="Proteomes" id="UP000598297"/>
    </source>
</evidence>
<dbReference type="PROSITE" id="PS00061">
    <property type="entry name" value="ADH_SHORT"/>
    <property type="match status" value="1"/>
</dbReference>
<dbReference type="SUPFAM" id="SSF51735">
    <property type="entry name" value="NAD(P)-binding Rossmann-fold domains"/>
    <property type="match status" value="1"/>
</dbReference>
<dbReference type="EMBL" id="JAAAHS010000494">
    <property type="protein sequence ID" value="NBE56451.1"/>
    <property type="molecule type" value="Genomic_DNA"/>
</dbReference>
<proteinExistence type="inferred from homology"/>
<dbReference type="RefSeq" id="WP_161705136.1">
    <property type="nucleotide sequence ID" value="NZ_JAAAHS010000494.1"/>
</dbReference>
<dbReference type="AlphaFoldDB" id="A0A964XQM7"/>
<dbReference type="PRINTS" id="PR00080">
    <property type="entry name" value="SDRFAMILY"/>
</dbReference>
<comment type="caution">
    <text evidence="4">The sequence shown here is derived from an EMBL/GenBank/DDBJ whole genome shotgun (WGS) entry which is preliminary data.</text>
</comment>
<dbReference type="PRINTS" id="PR00081">
    <property type="entry name" value="GDHRDH"/>
</dbReference>
<dbReference type="Gene3D" id="3.40.50.720">
    <property type="entry name" value="NAD(P)-binding Rossmann-like Domain"/>
    <property type="match status" value="1"/>
</dbReference>